<dbReference type="PANTHER" id="PTHR46847">
    <property type="entry name" value="D-ALLOSE-BINDING PERIPLASMIC PROTEIN-RELATED"/>
    <property type="match status" value="1"/>
</dbReference>
<proteinExistence type="inferred from homology"/>
<dbReference type="EMBL" id="UINC01090514">
    <property type="protein sequence ID" value="SVC42523.1"/>
    <property type="molecule type" value="Genomic_DNA"/>
</dbReference>
<comment type="similarity">
    <text evidence="2">Belongs to the bacterial solute-binding protein 2 family.</text>
</comment>
<dbReference type="Gene3D" id="3.40.50.2300">
    <property type="match status" value="2"/>
</dbReference>
<accession>A0A382M0X7</accession>
<reference evidence="5" key="1">
    <citation type="submission" date="2018-05" db="EMBL/GenBank/DDBJ databases">
        <authorList>
            <person name="Lanie J.A."/>
            <person name="Ng W.-L."/>
            <person name="Kazmierczak K.M."/>
            <person name="Andrzejewski T.M."/>
            <person name="Davidsen T.M."/>
            <person name="Wayne K.J."/>
            <person name="Tettelin H."/>
            <person name="Glass J.I."/>
            <person name="Rusch D."/>
            <person name="Podicherti R."/>
            <person name="Tsui H.-C.T."/>
            <person name="Winkler M.E."/>
        </authorList>
    </citation>
    <scope>NUCLEOTIDE SEQUENCE</scope>
</reference>
<feature type="domain" description="Periplasmic binding protein" evidence="4">
    <location>
        <begin position="39"/>
        <end position="294"/>
    </location>
</feature>
<organism evidence="5">
    <name type="scientific">marine metagenome</name>
    <dbReference type="NCBI Taxonomy" id="408172"/>
    <lineage>
        <taxon>unclassified sequences</taxon>
        <taxon>metagenomes</taxon>
        <taxon>ecological metagenomes</taxon>
    </lineage>
</organism>
<dbReference type="PANTHER" id="PTHR46847:SF1">
    <property type="entry name" value="D-ALLOSE-BINDING PERIPLASMIC PROTEIN-RELATED"/>
    <property type="match status" value="1"/>
</dbReference>
<sequence length="295" mass="31689">MAWINQMTRYLSSFSLFCFIALIGCNKTDTDSGNKQLRIAVIPKGTTHEFWKSGEAGAKKAGEELGVEVIWKGPQQESDRAGQLKVVENFITQQVDGIALAPLDDKALVRSVKEAHAAGIKVAVWDSGLDESAGEAVISNVMTNNFGAGKECGKRLASLMKNTGKIIMLRHAVNHASTTNREEGFLAGIKESAPDIELVSIDQRGGVSIDEALKASENLLNQFGDSIQGVFTPNESTTQGMLRALDEAGLAGKISFVGFDTNDSLLSALRKNKISALAVQDPFRMGYTAVRNIVA</sequence>
<name>A0A382M0X7_9ZZZZ</name>
<dbReference type="CDD" id="cd20004">
    <property type="entry name" value="PBP1_ABC_sugar_binding-like"/>
    <property type="match status" value="1"/>
</dbReference>
<gene>
    <name evidence="5" type="ORF">METZ01_LOCUS295377</name>
</gene>
<dbReference type="Pfam" id="PF13407">
    <property type="entry name" value="Peripla_BP_4"/>
    <property type="match status" value="1"/>
</dbReference>
<evidence type="ECO:0000313" key="5">
    <source>
        <dbReference type="EMBL" id="SVC42523.1"/>
    </source>
</evidence>
<feature type="non-terminal residue" evidence="5">
    <location>
        <position position="295"/>
    </location>
</feature>
<comment type="subcellular location">
    <subcellularLocation>
        <location evidence="1">Cell envelope</location>
    </subcellularLocation>
</comment>
<evidence type="ECO:0000256" key="3">
    <source>
        <dbReference type="ARBA" id="ARBA00022729"/>
    </source>
</evidence>
<protein>
    <recommendedName>
        <fullName evidence="4">Periplasmic binding protein domain-containing protein</fullName>
    </recommendedName>
</protein>
<dbReference type="AlphaFoldDB" id="A0A382M0X7"/>
<evidence type="ECO:0000259" key="4">
    <source>
        <dbReference type="Pfam" id="PF13407"/>
    </source>
</evidence>
<dbReference type="GO" id="GO:0030313">
    <property type="term" value="C:cell envelope"/>
    <property type="evidence" value="ECO:0007669"/>
    <property type="project" value="UniProtKB-SubCell"/>
</dbReference>
<dbReference type="GO" id="GO:0030246">
    <property type="term" value="F:carbohydrate binding"/>
    <property type="evidence" value="ECO:0007669"/>
    <property type="project" value="UniProtKB-ARBA"/>
</dbReference>
<keyword evidence="3" id="KW-0732">Signal</keyword>
<evidence type="ECO:0000256" key="1">
    <source>
        <dbReference type="ARBA" id="ARBA00004196"/>
    </source>
</evidence>
<dbReference type="SUPFAM" id="SSF53822">
    <property type="entry name" value="Periplasmic binding protein-like I"/>
    <property type="match status" value="1"/>
</dbReference>
<dbReference type="InterPro" id="IPR025997">
    <property type="entry name" value="SBP_2_dom"/>
</dbReference>
<evidence type="ECO:0000256" key="2">
    <source>
        <dbReference type="ARBA" id="ARBA00007639"/>
    </source>
</evidence>
<dbReference type="InterPro" id="IPR028082">
    <property type="entry name" value="Peripla_BP_I"/>
</dbReference>